<reference evidence="2 3" key="1">
    <citation type="journal article" date="2018" name="Nat. Ecol. Evol.">
        <title>Pezizomycetes genomes reveal the molecular basis of ectomycorrhizal truffle lifestyle.</title>
        <authorList>
            <person name="Murat C."/>
            <person name="Payen T."/>
            <person name="Noel B."/>
            <person name="Kuo A."/>
            <person name="Morin E."/>
            <person name="Chen J."/>
            <person name="Kohler A."/>
            <person name="Krizsan K."/>
            <person name="Balestrini R."/>
            <person name="Da Silva C."/>
            <person name="Montanini B."/>
            <person name="Hainaut M."/>
            <person name="Levati E."/>
            <person name="Barry K.W."/>
            <person name="Belfiori B."/>
            <person name="Cichocki N."/>
            <person name="Clum A."/>
            <person name="Dockter R.B."/>
            <person name="Fauchery L."/>
            <person name="Guy J."/>
            <person name="Iotti M."/>
            <person name="Le Tacon F."/>
            <person name="Lindquist E.A."/>
            <person name="Lipzen A."/>
            <person name="Malagnac F."/>
            <person name="Mello A."/>
            <person name="Molinier V."/>
            <person name="Miyauchi S."/>
            <person name="Poulain J."/>
            <person name="Riccioni C."/>
            <person name="Rubini A."/>
            <person name="Sitrit Y."/>
            <person name="Splivallo R."/>
            <person name="Traeger S."/>
            <person name="Wang M."/>
            <person name="Zifcakova L."/>
            <person name="Wipf D."/>
            <person name="Zambonelli A."/>
            <person name="Paolocci F."/>
            <person name="Nowrousian M."/>
            <person name="Ottonello S."/>
            <person name="Baldrian P."/>
            <person name="Spatafora J.W."/>
            <person name="Henrissat B."/>
            <person name="Nagy L.G."/>
            <person name="Aury J.M."/>
            <person name="Wincker P."/>
            <person name="Grigoriev I.V."/>
            <person name="Bonfante P."/>
            <person name="Martin F.M."/>
        </authorList>
    </citation>
    <scope>NUCLEOTIDE SEQUENCE [LARGE SCALE GENOMIC DNA]</scope>
    <source>
        <strain evidence="2 3">120613-1</strain>
    </source>
</reference>
<sequence>MSYGFLHCERRSVDGRSGATNDAPRHAHPRTPLGLCRNLRLLTLEKRRRVSKIAKVFFAWIDAFVISGCHMLETMTTTPPVTNDLIDLFTTNLFVIRSSPSALPSTLTQQLPAHNFSGISILHLDCDYLGPAVSPDLKHATITTSLNSAPTGGLLLVGSGGDAMDPKSPPSHNLAPSDTLTTAIPLHLRDASEYPPIQKEVQRMGAVVKVRISAPEEAKEERKEARSLISGPIISTRIASRVEAGTAAWNRWVEEDAKEDSVISLTSNSPRQNPRSEKLRGGILTLLQRGRGCSMQRAPKG</sequence>
<dbReference type="Proteomes" id="UP000276215">
    <property type="component" value="Unassembled WGS sequence"/>
</dbReference>
<keyword evidence="3" id="KW-1185">Reference proteome</keyword>
<dbReference type="AlphaFoldDB" id="A0A3N4K1A4"/>
<evidence type="ECO:0000313" key="3">
    <source>
        <dbReference type="Proteomes" id="UP000276215"/>
    </source>
</evidence>
<organism evidence="2 3">
    <name type="scientific">Choiromyces venosus 120613-1</name>
    <dbReference type="NCBI Taxonomy" id="1336337"/>
    <lineage>
        <taxon>Eukaryota</taxon>
        <taxon>Fungi</taxon>
        <taxon>Dikarya</taxon>
        <taxon>Ascomycota</taxon>
        <taxon>Pezizomycotina</taxon>
        <taxon>Pezizomycetes</taxon>
        <taxon>Pezizales</taxon>
        <taxon>Tuberaceae</taxon>
        <taxon>Choiromyces</taxon>
    </lineage>
</organism>
<accession>A0A3N4K1A4</accession>
<name>A0A3N4K1A4_9PEZI</name>
<proteinExistence type="predicted"/>
<gene>
    <name evidence="2" type="ORF">L873DRAFT_1787415</name>
</gene>
<feature type="region of interest" description="Disordered" evidence="1">
    <location>
        <begin position="259"/>
        <end position="283"/>
    </location>
</feature>
<dbReference type="EMBL" id="ML120365">
    <property type="protein sequence ID" value="RPB02982.1"/>
    <property type="molecule type" value="Genomic_DNA"/>
</dbReference>
<dbReference type="OrthoDB" id="5419923at2759"/>
<evidence type="ECO:0000313" key="2">
    <source>
        <dbReference type="EMBL" id="RPB02982.1"/>
    </source>
</evidence>
<evidence type="ECO:0000256" key="1">
    <source>
        <dbReference type="SAM" id="MobiDB-lite"/>
    </source>
</evidence>
<protein>
    <submittedName>
        <fullName evidence="2">Uncharacterized protein</fullName>
    </submittedName>
</protein>
<feature type="compositionally biased region" description="Polar residues" evidence="1">
    <location>
        <begin position="263"/>
        <end position="273"/>
    </location>
</feature>